<dbReference type="RefSeq" id="WP_038693843.1">
    <property type="nucleotide sequence ID" value="NZ_CP009286.1"/>
</dbReference>
<accession>A0A089LR40</accession>
<name>A0A089LR40_9BACL</name>
<reference evidence="1 2" key="1">
    <citation type="submission" date="2014-08" db="EMBL/GenBank/DDBJ databases">
        <title>Comparative genomics of the Paenibacillus odorifer group.</title>
        <authorList>
            <person name="den Bakker H.C."/>
            <person name="Tsai Y.-C."/>
            <person name="Martin N."/>
            <person name="Korlach J."/>
            <person name="Wiedmann M."/>
        </authorList>
    </citation>
    <scope>NUCLEOTIDE SEQUENCE [LARGE SCALE GENOMIC DNA]</scope>
    <source>
        <strain evidence="1 2">DSM 14472</strain>
    </source>
</reference>
<proteinExistence type="predicted"/>
<evidence type="ECO:0000313" key="1">
    <source>
        <dbReference type="EMBL" id="AIQ62560.1"/>
    </source>
</evidence>
<keyword evidence="2" id="KW-1185">Reference proteome</keyword>
<evidence type="ECO:0008006" key="3">
    <source>
        <dbReference type="Google" id="ProtNLM"/>
    </source>
</evidence>
<dbReference type="KEGG" id="pste:PSTEL_05050"/>
<organism evidence="1 2">
    <name type="scientific">Paenibacillus stellifer</name>
    <dbReference type="NCBI Taxonomy" id="169760"/>
    <lineage>
        <taxon>Bacteria</taxon>
        <taxon>Bacillati</taxon>
        <taxon>Bacillota</taxon>
        <taxon>Bacilli</taxon>
        <taxon>Bacillales</taxon>
        <taxon>Paenibacillaceae</taxon>
        <taxon>Paenibacillus</taxon>
    </lineage>
</organism>
<evidence type="ECO:0000313" key="2">
    <source>
        <dbReference type="Proteomes" id="UP000029507"/>
    </source>
</evidence>
<sequence length="124" mass="13704">MIINSKAISLTEAAIKLGKSEQEVLRLSQYGYLEQGKSENGKTRIIMSSLNKYAARSGIAHQEALKPFLKRFKSLSVQETMTKLGLRTEAAVHSLIQAGKLKAQMESSIYKVDAESVRNYILGA</sequence>
<gene>
    <name evidence="1" type="ORF">PSTEL_05050</name>
</gene>
<protein>
    <recommendedName>
        <fullName evidence="3">Helix-turn-helix domain-containing protein</fullName>
    </recommendedName>
</protein>
<dbReference type="HOGENOM" id="CLU_2001613_0_0_9"/>
<dbReference type="OrthoDB" id="2625202at2"/>
<dbReference type="EMBL" id="CP009286">
    <property type="protein sequence ID" value="AIQ62560.1"/>
    <property type="molecule type" value="Genomic_DNA"/>
</dbReference>
<dbReference type="Proteomes" id="UP000029507">
    <property type="component" value="Chromosome"/>
</dbReference>
<dbReference type="AlphaFoldDB" id="A0A089LR40"/>